<dbReference type="PIRSF" id="PIRSF031551">
    <property type="entry name" value="DUF1706"/>
    <property type="match status" value="1"/>
</dbReference>
<sequence>MQTYKDKAELIEEIKTRYLLYDQEFNGIKEEEKNLLKPGIDKTPSQNISYQIGWTALLLQWESNEKNGIEVKTPSPEYKWNNLKGLYQSFYDQYSSYSLAEQRKLLQKQMHEIIEWIENLDNKILFEPEQRKWAITPAKWPVWKWIHMNTVAPFKNFRAQLRKWKKEKGTE</sequence>
<evidence type="ECO:0000313" key="2">
    <source>
        <dbReference type="EMBL" id="QIY90456.1"/>
    </source>
</evidence>
<evidence type="ECO:0000313" key="3">
    <source>
        <dbReference type="Proteomes" id="UP000035213"/>
    </source>
</evidence>
<reference evidence="1 3" key="1">
    <citation type="submission" date="2014-11" db="EMBL/GenBank/DDBJ databases">
        <authorList>
            <person name="Park G.-S."/>
            <person name="Hong S.-J."/>
            <person name="Jung B.K."/>
            <person name="Khan A.R."/>
            <person name="Kwak Y."/>
            <person name="Shin J.-H."/>
        </authorList>
    </citation>
    <scope>NUCLEOTIDE SEQUENCE [LARGE SCALE GENOMIC DNA]</scope>
    <source>
        <strain evidence="1 3">DSM 27622</strain>
    </source>
</reference>
<reference evidence="2 4" key="2">
    <citation type="submission" date="2019-09" db="EMBL/GenBank/DDBJ databases">
        <title>FDA dAtabase for Regulatory Grade micrObial Sequences (FDA-ARGOS): Supporting development and validation of Infectious Disease Dx tests.</title>
        <authorList>
            <person name="Sciortino C."/>
            <person name="Tallon L."/>
            <person name="Sadzewicz L."/>
            <person name="Vavikolanu K."/>
            <person name="Mehta A."/>
            <person name="Aluvathingal J."/>
            <person name="Nadendla S."/>
            <person name="Nandy P."/>
            <person name="Geyer C."/>
            <person name="Yan Y."/>
            <person name="Sichtig H."/>
        </authorList>
    </citation>
    <scope>NUCLEOTIDE SEQUENCE [LARGE SCALE GENOMIC DNA]</scope>
    <source>
        <strain evidence="2 4">FDAARGOS_636</strain>
    </source>
</reference>
<gene>
    <name evidence="2" type="ORF">FOB44_07190</name>
    <name evidence="1" type="ORF">OK18_14830</name>
</gene>
<dbReference type="OrthoDB" id="9786621at2"/>
<dbReference type="PANTHER" id="PTHR40658:SF3">
    <property type="entry name" value="CLBS_DFSB FAMILY FOUR-HELIX BUNDLE PROTEIN"/>
    <property type="match status" value="1"/>
</dbReference>
<dbReference type="STRING" id="1324352.OK18_14830"/>
<dbReference type="InterPro" id="IPR012550">
    <property type="entry name" value="DUF1706"/>
</dbReference>
<dbReference type="InterPro" id="IPR034660">
    <property type="entry name" value="DinB/YfiT-like"/>
</dbReference>
<proteinExistence type="predicted"/>
<evidence type="ECO:0000313" key="4">
    <source>
        <dbReference type="Proteomes" id="UP000501570"/>
    </source>
</evidence>
<dbReference type="PATRIC" id="fig|1324352.5.peg.3090"/>
<dbReference type="Proteomes" id="UP000501570">
    <property type="component" value="Chromosome"/>
</dbReference>
<dbReference type="EMBL" id="CP009928">
    <property type="protein sequence ID" value="AKK73709.1"/>
    <property type="molecule type" value="Genomic_DNA"/>
</dbReference>
<dbReference type="PANTHER" id="PTHR40658">
    <property type="match status" value="1"/>
</dbReference>
<organism evidence="1 3">
    <name type="scientific">Chryseobacterium gallinarum</name>
    <dbReference type="NCBI Taxonomy" id="1324352"/>
    <lineage>
        <taxon>Bacteria</taxon>
        <taxon>Pseudomonadati</taxon>
        <taxon>Bacteroidota</taxon>
        <taxon>Flavobacteriia</taxon>
        <taxon>Flavobacteriales</taxon>
        <taxon>Weeksellaceae</taxon>
        <taxon>Chryseobacterium group</taxon>
        <taxon>Chryseobacterium</taxon>
    </lineage>
</organism>
<dbReference type="EMBL" id="CP050995">
    <property type="protein sequence ID" value="QIY90456.1"/>
    <property type="molecule type" value="Genomic_DNA"/>
</dbReference>
<accession>A0A0G3M4D1</accession>
<dbReference type="Pfam" id="PF08020">
    <property type="entry name" value="DUF1706"/>
    <property type="match status" value="1"/>
</dbReference>
<evidence type="ECO:0000313" key="1">
    <source>
        <dbReference type="EMBL" id="AKK73709.1"/>
    </source>
</evidence>
<dbReference type="Gene3D" id="1.20.120.450">
    <property type="entry name" value="dinb family like domain"/>
    <property type="match status" value="1"/>
</dbReference>
<dbReference type="RefSeq" id="WP_053328488.1">
    <property type="nucleotide sequence ID" value="NZ_CP009928.1"/>
</dbReference>
<protein>
    <submittedName>
        <fullName evidence="2">ClbS/DfsB family four-helix bundle protein</fullName>
    </submittedName>
    <submittedName>
        <fullName evidence="1">Cytoplasmic protein</fullName>
    </submittedName>
</protein>
<name>A0A0G3M4D1_CHRGL</name>
<dbReference type="KEGG" id="cgn:OK18_14830"/>
<keyword evidence="4" id="KW-1185">Reference proteome</keyword>
<dbReference type="Proteomes" id="UP000035213">
    <property type="component" value="Chromosome"/>
</dbReference>
<dbReference type="AlphaFoldDB" id="A0A0G3M4D1"/>